<dbReference type="OrthoDB" id="9761464at2"/>
<dbReference type="Pfam" id="PF09547">
    <property type="entry name" value="SpoIVA_ATPase"/>
    <property type="match status" value="1"/>
</dbReference>
<sequence>MQSALNELAKRTNGDVYIGVVGSVRVGKSTLITKLLDHLVVPSI</sequence>
<dbReference type="InterPro" id="IPR046842">
    <property type="entry name" value="SpoIVA_ATPase"/>
</dbReference>
<dbReference type="Gene3D" id="3.40.50.300">
    <property type="entry name" value="P-loop containing nucleotide triphosphate hydrolases"/>
    <property type="match status" value="1"/>
</dbReference>
<reference evidence="2 3" key="1">
    <citation type="submission" date="2017-07" db="EMBL/GenBank/DDBJ databases">
        <title>Tetzosporium hominis gen.nov. sp.nov.</title>
        <authorList>
            <person name="Tetz G."/>
            <person name="Tetz V."/>
        </authorList>
    </citation>
    <scope>NUCLEOTIDE SEQUENCE [LARGE SCALE GENOMIC DNA]</scope>
    <source>
        <strain evidence="2 3">VT-49</strain>
    </source>
</reference>
<dbReference type="InterPro" id="IPR027417">
    <property type="entry name" value="P-loop_NTPase"/>
</dbReference>
<dbReference type="RefSeq" id="WP_094941760.1">
    <property type="nucleotide sequence ID" value="NZ_NOKQ01000134.1"/>
</dbReference>
<evidence type="ECO:0000313" key="2">
    <source>
        <dbReference type="EMBL" id="OZS79379.1"/>
    </source>
</evidence>
<feature type="domain" description="Stage IV sporulation protein A ATPase" evidence="1">
    <location>
        <begin position="5"/>
        <end position="44"/>
    </location>
</feature>
<organism evidence="2 3">
    <name type="scientific">Tetzosporium hominis</name>
    <dbReference type="NCBI Taxonomy" id="2020506"/>
    <lineage>
        <taxon>Bacteria</taxon>
        <taxon>Bacillati</taxon>
        <taxon>Bacillota</taxon>
        <taxon>Bacilli</taxon>
        <taxon>Bacillales</taxon>
        <taxon>Caryophanaceae</taxon>
        <taxon>Tetzosporium</taxon>
    </lineage>
</organism>
<gene>
    <name evidence="2" type="ORF">CF394_02865</name>
</gene>
<dbReference type="EMBL" id="NOKQ01000134">
    <property type="protein sequence ID" value="OZS79379.1"/>
    <property type="molecule type" value="Genomic_DNA"/>
</dbReference>
<evidence type="ECO:0000259" key="1">
    <source>
        <dbReference type="Pfam" id="PF09547"/>
    </source>
</evidence>
<proteinExistence type="predicted"/>
<protein>
    <recommendedName>
        <fullName evidence="1">Stage IV sporulation protein A ATPase domain-containing protein</fullName>
    </recommendedName>
</protein>
<evidence type="ECO:0000313" key="3">
    <source>
        <dbReference type="Proteomes" id="UP000217065"/>
    </source>
</evidence>
<dbReference type="AlphaFoldDB" id="A0A264W742"/>
<comment type="caution">
    <text evidence="2">The sequence shown here is derived from an EMBL/GenBank/DDBJ whole genome shotgun (WGS) entry which is preliminary data.</text>
</comment>
<dbReference type="SUPFAM" id="SSF52540">
    <property type="entry name" value="P-loop containing nucleoside triphosphate hydrolases"/>
    <property type="match status" value="1"/>
</dbReference>
<accession>A0A264W742</accession>
<keyword evidence="3" id="KW-1185">Reference proteome</keyword>
<name>A0A264W742_9BACL</name>
<dbReference type="Proteomes" id="UP000217065">
    <property type="component" value="Unassembled WGS sequence"/>
</dbReference>